<accession>A0A9P5K053</accession>
<dbReference type="PRINTS" id="PR00792">
    <property type="entry name" value="PEPSIN"/>
</dbReference>
<feature type="chain" id="PRO_5040502252" evidence="2">
    <location>
        <begin position="19"/>
        <end position="361"/>
    </location>
</feature>
<sequence>MYFFIVVALAAFPFLVGAVPVENSRRKPRNRRVDPQQSCLLKKIKGGFKAYEHNTDVPHPLAPKLGHLDKRSAPGNVSLTDSSPWLWYGTIQVGNPSRNILVGEHIYDPSNSSTTKDLGLSNGTLMFGYGNVTGNLFTDTVNVGGFEASNQTLVVASNVTQSVYLLDSGADGILGMAFSGRFSQNNRSTVFETLVDEGQLPEPVFGTILAESNSELIIGGRDSGRFKGNLSLIPCLHFNTDTMQAFWQTKLDNITINGNDTQISNKEVIIDTSSPLIIVPCNTAVNASIVFGGTAFKISPDIFNRGPVMPGSDSCIGGFAAFPVQAGDPAPGFWIIGDVFLKNVYTEFDYGNVRVGFATLA</sequence>
<protein>
    <submittedName>
        <fullName evidence="4">Asp-domain-containing protein</fullName>
    </submittedName>
</protein>
<evidence type="ECO:0000256" key="1">
    <source>
        <dbReference type="ARBA" id="ARBA00007447"/>
    </source>
</evidence>
<keyword evidence="5" id="KW-1185">Reference proteome</keyword>
<evidence type="ECO:0000256" key="2">
    <source>
        <dbReference type="SAM" id="SignalP"/>
    </source>
</evidence>
<dbReference type="Gene3D" id="2.40.70.10">
    <property type="entry name" value="Acid Proteases"/>
    <property type="match status" value="3"/>
</dbReference>
<comment type="similarity">
    <text evidence="1">Belongs to the peptidase A1 family.</text>
</comment>
<dbReference type="InterPro" id="IPR001461">
    <property type="entry name" value="Aspartic_peptidase_A1"/>
</dbReference>
<dbReference type="AlphaFoldDB" id="A0A9P5K053"/>
<keyword evidence="2" id="KW-0732">Signal</keyword>
<dbReference type="PROSITE" id="PS51767">
    <property type="entry name" value="PEPTIDASE_A1"/>
    <property type="match status" value="1"/>
</dbReference>
<dbReference type="InterPro" id="IPR021109">
    <property type="entry name" value="Peptidase_aspartic_dom_sf"/>
</dbReference>
<dbReference type="PANTHER" id="PTHR47966">
    <property type="entry name" value="BETA-SITE APP-CLEAVING ENZYME, ISOFORM A-RELATED"/>
    <property type="match status" value="1"/>
</dbReference>
<name>A0A9P5K053_9AGAM</name>
<dbReference type="GO" id="GO:0006508">
    <property type="term" value="P:proteolysis"/>
    <property type="evidence" value="ECO:0007669"/>
    <property type="project" value="InterPro"/>
</dbReference>
<dbReference type="EMBL" id="WHVB01000018">
    <property type="protein sequence ID" value="KAF8473674.1"/>
    <property type="molecule type" value="Genomic_DNA"/>
</dbReference>
<feature type="domain" description="Peptidase A1" evidence="3">
    <location>
        <begin position="51"/>
        <end position="358"/>
    </location>
</feature>
<dbReference type="InterPro" id="IPR033121">
    <property type="entry name" value="PEPTIDASE_A1"/>
</dbReference>
<dbReference type="SUPFAM" id="SSF50630">
    <property type="entry name" value="Acid proteases"/>
    <property type="match status" value="1"/>
</dbReference>
<evidence type="ECO:0000313" key="4">
    <source>
        <dbReference type="EMBL" id="KAF8473674.1"/>
    </source>
</evidence>
<dbReference type="GO" id="GO:0004190">
    <property type="term" value="F:aspartic-type endopeptidase activity"/>
    <property type="evidence" value="ECO:0007669"/>
    <property type="project" value="InterPro"/>
</dbReference>
<evidence type="ECO:0000259" key="3">
    <source>
        <dbReference type="PROSITE" id="PS51767"/>
    </source>
</evidence>
<feature type="signal peptide" evidence="2">
    <location>
        <begin position="1"/>
        <end position="18"/>
    </location>
</feature>
<gene>
    <name evidence="4" type="ORF">DFH94DRAFT_806719</name>
</gene>
<evidence type="ECO:0000313" key="5">
    <source>
        <dbReference type="Proteomes" id="UP000759537"/>
    </source>
</evidence>
<comment type="caution">
    <text evidence="4">The sequence shown here is derived from an EMBL/GenBank/DDBJ whole genome shotgun (WGS) entry which is preliminary data.</text>
</comment>
<reference evidence="4" key="2">
    <citation type="journal article" date="2020" name="Nat. Commun.">
        <title>Large-scale genome sequencing of mycorrhizal fungi provides insights into the early evolution of symbiotic traits.</title>
        <authorList>
            <person name="Miyauchi S."/>
            <person name="Kiss E."/>
            <person name="Kuo A."/>
            <person name="Drula E."/>
            <person name="Kohler A."/>
            <person name="Sanchez-Garcia M."/>
            <person name="Morin E."/>
            <person name="Andreopoulos B."/>
            <person name="Barry K.W."/>
            <person name="Bonito G."/>
            <person name="Buee M."/>
            <person name="Carver A."/>
            <person name="Chen C."/>
            <person name="Cichocki N."/>
            <person name="Clum A."/>
            <person name="Culley D."/>
            <person name="Crous P.W."/>
            <person name="Fauchery L."/>
            <person name="Girlanda M."/>
            <person name="Hayes R.D."/>
            <person name="Keri Z."/>
            <person name="LaButti K."/>
            <person name="Lipzen A."/>
            <person name="Lombard V."/>
            <person name="Magnuson J."/>
            <person name="Maillard F."/>
            <person name="Murat C."/>
            <person name="Nolan M."/>
            <person name="Ohm R.A."/>
            <person name="Pangilinan J."/>
            <person name="Pereira M.F."/>
            <person name="Perotto S."/>
            <person name="Peter M."/>
            <person name="Pfister S."/>
            <person name="Riley R."/>
            <person name="Sitrit Y."/>
            <person name="Stielow J.B."/>
            <person name="Szollosi G."/>
            <person name="Zifcakova L."/>
            <person name="Stursova M."/>
            <person name="Spatafora J.W."/>
            <person name="Tedersoo L."/>
            <person name="Vaario L.M."/>
            <person name="Yamada A."/>
            <person name="Yan M."/>
            <person name="Wang P."/>
            <person name="Xu J."/>
            <person name="Bruns T."/>
            <person name="Baldrian P."/>
            <person name="Vilgalys R."/>
            <person name="Dunand C."/>
            <person name="Henrissat B."/>
            <person name="Grigoriev I.V."/>
            <person name="Hibbett D."/>
            <person name="Nagy L.G."/>
            <person name="Martin F.M."/>
        </authorList>
    </citation>
    <scope>NUCLEOTIDE SEQUENCE</scope>
    <source>
        <strain evidence="4">Prilba</strain>
    </source>
</reference>
<reference evidence="4" key="1">
    <citation type="submission" date="2019-10" db="EMBL/GenBank/DDBJ databases">
        <authorList>
            <consortium name="DOE Joint Genome Institute"/>
            <person name="Kuo A."/>
            <person name="Miyauchi S."/>
            <person name="Kiss E."/>
            <person name="Drula E."/>
            <person name="Kohler A."/>
            <person name="Sanchez-Garcia M."/>
            <person name="Andreopoulos B."/>
            <person name="Barry K.W."/>
            <person name="Bonito G."/>
            <person name="Buee M."/>
            <person name="Carver A."/>
            <person name="Chen C."/>
            <person name="Cichocki N."/>
            <person name="Clum A."/>
            <person name="Culley D."/>
            <person name="Crous P.W."/>
            <person name="Fauchery L."/>
            <person name="Girlanda M."/>
            <person name="Hayes R."/>
            <person name="Keri Z."/>
            <person name="LaButti K."/>
            <person name="Lipzen A."/>
            <person name="Lombard V."/>
            <person name="Magnuson J."/>
            <person name="Maillard F."/>
            <person name="Morin E."/>
            <person name="Murat C."/>
            <person name="Nolan M."/>
            <person name="Ohm R."/>
            <person name="Pangilinan J."/>
            <person name="Pereira M."/>
            <person name="Perotto S."/>
            <person name="Peter M."/>
            <person name="Riley R."/>
            <person name="Sitrit Y."/>
            <person name="Stielow B."/>
            <person name="Szollosi G."/>
            <person name="Zifcakova L."/>
            <person name="Stursova M."/>
            <person name="Spatafora J.W."/>
            <person name="Tedersoo L."/>
            <person name="Vaario L.-M."/>
            <person name="Yamada A."/>
            <person name="Yan M."/>
            <person name="Wang P."/>
            <person name="Xu J."/>
            <person name="Bruns T."/>
            <person name="Baldrian P."/>
            <person name="Vilgalys R."/>
            <person name="Henrissat B."/>
            <person name="Grigoriev I.V."/>
            <person name="Hibbett D."/>
            <person name="Nagy L.G."/>
            <person name="Martin F.M."/>
        </authorList>
    </citation>
    <scope>NUCLEOTIDE SEQUENCE</scope>
    <source>
        <strain evidence="4">Prilba</strain>
    </source>
</reference>
<dbReference type="PANTHER" id="PTHR47966:SF51">
    <property type="entry name" value="BETA-SITE APP-CLEAVING ENZYME, ISOFORM A-RELATED"/>
    <property type="match status" value="1"/>
</dbReference>
<dbReference type="InterPro" id="IPR034164">
    <property type="entry name" value="Pepsin-like_dom"/>
</dbReference>
<dbReference type="Pfam" id="PF00026">
    <property type="entry name" value="Asp"/>
    <property type="match status" value="1"/>
</dbReference>
<organism evidence="4 5">
    <name type="scientific">Russula ochroleuca</name>
    <dbReference type="NCBI Taxonomy" id="152965"/>
    <lineage>
        <taxon>Eukaryota</taxon>
        <taxon>Fungi</taxon>
        <taxon>Dikarya</taxon>
        <taxon>Basidiomycota</taxon>
        <taxon>Agaricomycotina</taxon>
        <taxon>Agaricomycetes</taxon>
        <taxon>Russulales</taxon>
        <taxon>Russulaceae</taxon>
        <taxon>Russula</taxon>
    </lineage>
</organism>
<proteinExistence type="inferred from homology"/>
<dbReference type="CDD" id="cd05471">
    <property type="entry name" value="pepsin_like"/>
    <property type="match status" value="1"/>
</dbReference>
<dbReference type="Proteomes" id="UP000759537">
    <property type="component" value="Unassembled WGS sequence"/>
</dbReference>
<dbReference type="OrthoDB" id="15189at2759"/>